<dbReference type="OrthoDB" id="18172at2759"/>
<dbReference type="AlphaFoldDB" id="A0A0A1UBG6"/>
<evidence type="ECO:0000259" key="3">
    <source>
        <dbReference type="PROSITE" id="PS50011"/>
    </source>
</evidence>
<dbReference type="GO" id="GO:0004672">
    <property type="term" value="F:protein kinase activity"/>
    <property type="evidence" value="ECO:0007669"/>
    <property type="project" value="InterPro"/>
</dbReference>
<proteinExistence type="predicted"/>
<dbReference type="PROSITE" id="PS50050">
    <property type="entry name" value="TNFR_NGFR_2"/>
    <property type="match status" value="1"/>
</dbReference>
<dbReference type="PANTHER" id="PTHR45756">
    <property type="entry name" value="PALMITOYLTRANSFERASE"/>
    <property type="match status" value="1"/>
</dbReference>
<keyword evidence="5" id="KW-0418">Kinase</keyword>
<keyword evidence="1" id="KW-1015">Disulfide bond</keyword>
<dbReference type="Gene3D" id="2.10.220.10">
    <property type="entry name" value="Hormone Receptor, Insulin-like Growth Factor Receptor 1, Chain A, domain 2"/>
    <property type="match status" value="2"/>
</dbReference>
<protein>
    <submittedName>
        <fullName evidence="5">Protein serine/threonine kinase, putative</fullName>
    </submittedName>
</protein>
<evidence type="ECO:0000313" key="5">
    <source>
        <dbReference type="EMBL" id="ELP92528.1"/>
    </source>
</evidence>
<dbReference type="Gene3D" id="3.30.200.20">
    <property type="entry name" value="Phosphorylase Kinase, domain 1"/>
    <property type="match status" value="1"/>
</dbReference>
<dbReference type="InterPro" id="IPR009030">
    <property type="entry name" value="Growth_fac_rcpt_cys_sf"/>
</dbReference>
<evidence type="ECO:0000256" key="1">
    <source>
        <dbReference type="PROSITE-ProRule" id="PRU00206"/>
    </source>
</evidence>
<keyword evidence="2" id="KW-1133">Transmembrane helix</keyword>
<evidence type="ECO:0000259" key="4">
    <source>
        <dbReference type="PROSITE" id="PS50050"/>
    </source>
</evidence>
<feature type="repeat" description="TNFR-Cys" evidence="1">
    <location>
        <begin position="478"/>
        <end position="522"/>
    </location>
</feature>
<accession>A0A0A1UBG6</accession>
<dbReference type="InterPro" id="IPR008271">
    <property type="entry name" value="Ser/Thr_kinase_AS"/>
</dbReference>
<dbReference type="Pfam" id="PF00069">
    <property type="entry name" value="Pkinase"/>
    <property type="match status" value="1"/>
</dbReference>
<dbReference type="GO" id="GO:0005524">
    <property type="term" value="F:ATP binding"/>
    <property type="evidence" value="ECO:0007669"/>
    <property type="project" value="InterPro"/>
</dbReference>
<evidence type="ECO:0000256" key="2">
    <source>
        <dbReference type="SAM" id="Phobius"/>
    </source>
</evidence>
<dbReference type="PROSITE" id="PS00108">
    <property type="entry name" value="PROTEIN_KINASE_ST"/>
    <property type="match status" value="1"/>
</dbReference>
<sequence>MDLFKNCFDFMSIDNKVLPFEYLTNFLIVSNGRLIRYCPDKYATAIQNQNKFVKNKDQILFEEFKTAKNSFKNNFKNVSQIVPRILEKQKTSKGVIFPTEVYCHINYSNFNNSFKFNNLYTSFTHPHCPYPSNETHPMLVISEVKNISIGSDIEEVYIDFKQDFLVDVVVDKCKKCFFKGNFGIIEKKNLLKEQIPYCTNYIAKSVIVSRSEITFTVNCKDTLTKFTNKVVNFVCFETNDMDIYEKSNITLVVYIISDDLYTTFEGYESVQGILLMSKKYLEYSNGNDYDSVYYYNNIMKGKTKKGGKYISHMYFENNKNNKCGNNSTNCVNKTYAIQCKNGYFMNMAGSCIKKQFCKQIYGGICVELNGFFHYQKHEFKKSDELCLSCSFNECFICESNSFLINGKCQLKGIGEKIVYSRSIVSCADGHYNNQNTLLKLCPDHFLLSENGKYLTSITKCAIAQSDNCELLSPIGCLRCAKGYYTDKENKCSKCNTKCTECTENSEKCHSCITGTVLSNGKCLTIFALEGICTSYDANGQCSQCINGYSTTSGTCVKCPYPCVICKNDQICEKCDNTYFMNETEVCESVYDITNCGELSETLGCLKCSEGYYKSKLRCIQCKQNCSSCNSADYCNECSNNMVLSTGKCTERLYIEHCILITNSMCKKYNFWYESSTDMISCDKINMTKILLIVIFGCIFLLIIFTIPMSFVGLYIIQRHHLNVERKKKGISSIRSVREQMKPLIDNIYTTSSQLDFGVDLPVNRMSTKTVIFANKSKSIVKLQLVYMHRKSYKITVSLKVVTLRPKDASLSTWIDDSSITDMIEICRGGVGIIFKATYKGRTVAVKKIRQFKNVKDDEFTTEVDIANNVQNTNEKILPQKIRYKILLDATKGVNYLHLNGIFHRDIKPGNILVVELNSIIEVNAKLSDFVSARNENLLMSNLTFTKGVGTPKYMAPELLNGQKYSIAANVYSLGITFFEAFTWKDAFEDIKYFFEIPELISKGKRPDDKCLSYKERRLLEEMWAQKMERKNHKRGSCGCHAKDV</sequence>
<dbReference type="PANTHER" id="PTHR45756:SF1">
    <property type="entry name" value="PROTEIN KINASE DOMAIN CONTAINING PROTEIN"/>
    <property type="match status" value="1"/>
</dbReference>
<dbReference type="VEuPathDB" id="AmoebaDB:EIN_276170"/>
<dbReference type="SUPFAM" id="SSF57184">
    <property type="entry name" value="Growth factor receptor domain"/>
    <property type="match status" value="3"/>
</dbReference>
<organism evidence="5 6">
    <name type="scientific">Entamoeba invadens IP1</name>
    <dbReference type="NCBI Taxonomy" id="370355"/>
    <lineage>
        <taxon>Eukaryota</taxon>
        <taxon>Amoebozoa</taxon>
        <taxon>Evosea</taxon>
        <taxon>Archamoebae</taxon>
        <taxon>Mastigamoebida</taxon>
        <taxon>Entamoebidae</taxon>
        <taxon>Entamoeba</taxon>
    </lineage>
</organism>
<dbReference type="InterPro" id="IPR053215">
    <property type="entry name" value="TKL_Ser/Thr_kinase"/>
</dbReference>
<name>A0A0A1UBG6_ENTIV</name>
<dbReference type="SMART" id="SM00220">
    <property type="entry name" value="S_TKc"/>
    <property type="match status" value="1"/>
</dbReference>
<gene>
    <name evidence="5" type="ORF">EIN_276170</name>
</gene>
<dbReference type="Gene3D" id="1.10.510.10">
    <property type="entry name" value="Transferase(Phosphotransferase) domain 1"/>
    <property type="match status" value="1"/>
</dbReference>
<comment type="caution">
    <text evidence="1">Lacks conserved residue(s) required for the propagation of feature annotation.</text>
</comment>
<dbReference type="KEGG" id="eiv:EIN_276170"/>
<dbReference type="PROSITE" id="PS50011">
    <property type="entry name" value="PROTEIN_KINASE_DOM"/>
    <property type="match status" value="1"/>
</dbReference>
<keyword evidence="6" id="KW-1185">Reference proteome</keyword>
<feature type="disulfide bond" evidence="1">
    <location>
        <begin position="498"/>
        <end position="511"/>
    </location>
</feature>
<reference evidence="5 6" key="1">
    <citation type="submission" date="2012-10" db="EMBL/GenBank/DDBJ databases">
        <authorList>
            <person name="Zafar N."/>
            <person name="Inman J."/>
            <person name="Hall N."/>
            <person name="Lorenzi H."/>
            <person name="Caler E."/>
        </authorList>
    </citation>
    <scope>NUCLEOTIDE SEQUENCE [LARGE SCALE GENOMIC DNA]</scope>
    <source>
        <strain evidence="5 6">IP1</strain>
    </source>
</reference>
<keyword evidence="5" id="KW-0808">Transferase</keyword>
<feature type="disulfide bond" evidence="1">
    <location>
        <begin position="479"/>
        <end position="494"/>
    </location>
</feature>
<keyword evidence="2" id="KW-0472">Membrane</keyword>
<dbReference type="Proteomes" id="UP000014680">
    <property type="component" value="Unassembled WGS sequence"/>
</dbReference>
<dbReference type="InterPro" id="IPR001368">
    <property type="entry name" value="TNFR/NGFR_Cys_rich_reg"/>
</dbReference>
<feature type="domain" description="Protein kinase" evidence="3">
    <location>
        <begin position="684"/>
        <end position="1043"/>
    </location>
</feature>
<feature type="domain" description="TNFR-Cys" evidence="4">
    <location>
        <begin position="478"/>
        <end position="522"/>
    </location>
</feature>
<dbReference type="InterPro" id="IPR000719">
    <property type="entry name" value="Prot_kinase_dom"/>
</dbReference>
<dbReference type="RefSeq" id="XP_004259299.1">
    <property type="nucleotide sequence ID" value="XM_004259251.1"/>
</dbReference>
<dbReference type="GeneID" id="14891510"/>
<dbReference type="InterPro" id="IPR006212">
    <property type="entry name" value="Furin_repeat"/>
</dbReference>
<dbReference type="InterPro" id="IPR011009">
    <property type="entry name" value="Kinase-like_dom_sf"/>
</dbReference>
<feature type="transmembrane region" description="Helical" evidence="2">
    <location>
        <begin position="689"/>
        <end position="716"/>
    </location>
</feature>
<dbReference type="SUPFAM" id="SSF56112">
    <property type="entry name" value="Protein kinase-like (PK-like)"/>
    <property type="match status" value="1"/>
</dbReference>
<dbReference type="SMART" id="SM00261">
    <property type="entry name" value="FU"/>
    <property type="match status" value="4"/>
</dbReference>
<evidence type="ECO:0000313" key="6">
    <source>
        <dbReference type="Proteomes" id="UP000014680"/>
    </source>
</evidence>
<dbReference type="EMBL" id="KB206364">
    <property type="protein sequence ID" value="ELP92528.1"/>
    <property type="molecule type" value="Genomic_DNA"/>
</dbReference>
<keyword evidence="2" id="KW-0812">Transmembrane</keyword>